<dbReference type="SUPFAM" id="SSF56349">
    <property type="entry name" value="DNA breaking-rejoining enzymes"/>
    <property type="match status" value="1"/>
</dbReference>
<feature type="domain" description="Integrase catalytic" evidence="3">
    <location>
        <begin position="121"/>
        <end position="232"/>
    </location>
</feature>
<dbReference type="Pfam" id="PF12835">
    <property type="entry name" value="Integrase_1"/>
    <property type="match status" value="1"/>
</dbReference>
<dbReference type="GO" id="GO:0003677">
    <property type="term" value="F:DNA binding"/>
    <property type="evidence" value="ECO:0007669"/>
    <property type="project" value="InterPro"/>
</dbReference>
<evidence type="ECO:0000259" key="3">
    <source>
        <dbReference type="Pfam" id="PF12835"/>
    </source>
</evidence>
<dbReference type="OrthoDB" id="5394387at2"/>
<evidence type="ECO:0000313" key="5">
    <source>
        <dbReference type="Proteomes" id="UP000231070"/>
    </source>
</evidence>
<keyword evidence="1" id="KW-0233">DNA recombination</keyword>
<protein>
    <submittedName>
        <fullName evidence="4">Integrase</fullName>
    </submittedName>
</protein>
<dbReference type="Pfam" id="PF12834">
    <property type="entry name" value="Phage_int_SAM_2"/>
    <property type="match status" value="1"/>
</dbReference>
<dbReference type="GO" id="GO:0006310">
    <property type="term" value="P:DNA recombination"/>
    <property type="evidence" value="ECO:0007669"/>
    <property type="project" value="UniProtKB-KW"/>
</dbReference>
<accession>A0A2G9WPU2</accession>
<evidence type="ECO:0000313" key="4">
    <source>
        <dbReference type="EMBL" id="PIO96170.1"/>
    </source>
</evidence>
<dbReference type="InterPro" id="IPR013762">
    <property type="entry name" value="Integrase-like_cat_sf"/>
</dbReference>
<name>A0A2G9WPU2_9HYPH</name>
<dbReference type="InterPro" id="IPR024457">
    <property type="entry name" value="Putative_integrase_N"/>
</dbReference>
<dbReference type="RefSeq" id="WP_100083569.1">
    <property type="nucleotide sequence ID" value="NZ_NQVN01000048.1"/>
</dbReference>
<sequence length="293" mass="32790">MDKLSMSLKNLSEHSTEGSFGTRALRLRGLVAMGEELKQLGFPLMDARNLKGKHVAALVGHWKAKGLSDQTVRNRLTWARWWSYQVGKPGLVPNDNAGFGLAPRGRFTQNRAKAAAPDMLARVADERVRLALRLEAAFGLRREEALKMRPAIADKGDHLALKASWTKGGRYREIPLTHPRQRELLEEVRRVVGDGALIEPGKNYFQAMKNYENQLLKAGITNAHGLRHAYAQWRYKTLTGWACPAAGGPTVDTMTRQEAARDRAARLEISHELGHGRLDVTDTYLGRRWAPKA</sequence>
<comment type="caution">
    <text evidence="4">The sequence shown here is derived from an EMBL/GenBank/DDBJ whole genome shotgun (WGS) entry which is preliminary data.</text>
</comment>
<dbReference type="Gene3D" id="1.10.443.10">
    <property type="entry name" value="Intergrase catalytic core"/>
    <property type="match status" value="1"/>
</dbReference>
<keyword evidence="5" id="KW-1185">Reference proteome</keyword>
<dbReference type="AlphaFoldDB" id="A0A2G9WPU2"/>
<evidence type="ECO:0000256" key="1">
    <source>
        <dbReference type="ARBA" id="ARBA00023172"/>
    </source>
</evidence>
<dbReference type="EMBL" id="NQVN01000048">
    <property type="protein sequence ID" value="PIO96170.1"/>
    <property type="molecule type" value="Genomic_DNA"/>
</dbReference>
<dbReference type="InterPro" id="IPR024456">
    <property type="entry name" value="Integrase_catalytic_putative"/>
</dbReference>
<gene>
    <name evidence="4" type="ORF">CJ014_26820</name>
</gene>
<proteinExistence type="predicted"/>
<dbReference type="GO" id="GO:0015074">
    <property type="term" value="P:DNA integration"/>
    <property type="evidence" value="ECO:0007669"/>
    <property type="project" value="InterPro"/>
</dbReference>
<dbReference type="InterPro" id="IPR011010">
    <property type="entry name" value="DNA_brk_join_enz"/>
</dbReference>
<dbReference type="Proteomes" id="UP000231070">
    <property type="component" value="Unassembled WGS sequence"/>
</dbReference>
<feature type="domain" description="Putative integrase N-terminal" evidence="2">
    <location>
        <begin position="1"/>
        <end position="88"/>
    </location>
</feature>
<evidence type="ECO:0000259" key="2">
    <source>
        <dbReference type="Pfam" id="PF12834"/>
    </source>
</evidence>
<reference evidence="4 5" key="1">
    <citation type="submission" date="2017-08" db="EMBL/GenBank/DDBJ databases">
        <title>Pleomorphomonas carboxidotrophicus sp. nov., a new mesophilic hydrogenogenic carboxidotroph.</title>
        <authorList>
            <person name="Esquivel-Elizondo S."/>
            <person name="Krajmalnik-Brown R."/>
            <person name="Maldonado J."/>
        </authorList>
    </citation>
    <scope>NUCLEOTIDE SEQUENCE [LARGE SCALE GENOMIC DNA]</scope>
    <source>
        <strain evidence="4 5">SVCO-16</strain>
    </source>
</reference>
<organism evidence="4 5">
    <name type="scientific">Pleomorphomonas carboxyditropha</name>
    <dbReference type="NCBI Taxonomy" id="2023338"/>
    <lineage>
        <taxon>Bacteria</taxon>
        <taxon>Pseudomonadati</taxon>
        <taxon>Pseudomonadota</taxon>
        <taxon>Alphaproteobacteria</taxon>
        <taxon>Hyphomicrobiales</taxon>
        <taxon>Pleomorphomonadaceae</taxon>
        <taxon>Pleomorphomonas</taxon>
    </lineage>
</organism>